<dbReference type="EMBL" id="JBELOE010000296">
    <property type="protein sequence ID" value="MER2494370.1"/>
    <property type="molecule type" value="Genomic_DNA"/>
</dbReference>
<name>A0ABV1RNA2_9ALTE</name>
<dbReference type="InterPro" id="IPR004682">
    <property type="entry name" value="TRAP_DctP"/>
</dbReference>
<evidence type="ECO:0000313" key="3">
    <source>
        <dbReference type="EMBL" id="MER2494370.1"/>
    </source>
</evidence>
<accession>A0ABV1RNA2</accession>
<dbReference type="Gene3D" id="3.40.190.170">
    <property type="entry name" value="Bacterial extracellular solute-binding protein, family 7"/>
    <property type="match status" value="1"/>
</dbReference>
<reference evidence="3 4" key="1">
    <citation type="submission" date="2024-06" db="EMBL/GenBank/DDBJ databases">
        <authorList>
            <person name="Chen R.Y."/>
        </authorList>
    </citation>
    <scope>NUCLEOTIDE SEQUENCE [LARGE SCALE GENOMIC DNA]</scope>
    <source>
        <strain evidence="3 4">D2</strain>
    </source>
</reference>
<proteinExistence type="predicted"/>
<dbReference type="PIRSF" id="PIRSF006470">
    <property type="entry name" value="DctB"/>
    <property type="match status" value="1"/>
</dbReference>
<dbReference type="PANTHER" id="PTHR33376:SF3">
    <property type="entry name" value="C4-DICARBOXYLATE-BINDING PROTEIN"/>
    <property type="match status" value="1"/>
</dbReference>
<comment type="caution">
    <text evidence="3">The sequence shown here is derived from an EMBL/GenBank/DDBJ whole genome shotgun (WGS) entry which is preliminary data.</text>
</comment>
<sequence>MVKLILIFILCVVSTNLAWAKNQLNVITALSSHDPMYKGLERFKLLVESKTDQQVEIRLFVGSQLGNDEDILEQAMAGTNVAVLVDGGRLSTYQREIGILGAPYLLQDMSQLDKLVESKLFQSWADKLQNKNHLKVLAFNWWQGSRHLLTNKAIDQPEDLAGVRMRTVGAPIWIESIKAMGATPTPLSFTEVYSGLQQKVLDAAEAQYDAIYGARLYEVTSHITKTSHIQLISGLVTSADWFDSLPPQQQSIIIESAAIAGRFATHIVQSNESQIEQELRQQGLTINKINLAPFVEATTSVYETLGYSELREQVYEVLRDE</sequence>
<evidence type="ECO:0000313" key="4">
    <source>
        <dbReference type="Proteomes" id="UP001467690"/>
    </source>
</evidence>
<keyword evidence="4" id="KW-1185">Reference proteome</keyword>
<evidence type="ECO:0000256" key="2">
    <source>
        <dbReference type="SAM" id="SignalP"/>
    </source>
</evidence>
<dbReference type="PANTHER" id="PTHR33376">
    <property type="match status" value="1"/>
</dbReference>
<dbReference type="RefSeq" id="WP_350403407.1">
    <property type="nucleotide sequence ID" value="NZ_JBELOE010000296.1"/>
</dbReference>
<dbReference type="CDD" id="cd13669">
    <property type="entry name" value="PBP2_TRAP_TM0322_like"/>
    <property type="match status" value="1"/>
</dbReference>
<feature type="signal peptide" evidence="2">
    <location>
        <begin position="1"/>
        <end position="20"/>
    </location>
</feature>
<dbReference type="NCBIfam" id="NF037995">
    <property type="entry name" value="TRAP_S1"/>
    <property type="match status" value="1"/>
</dbReference>
<dbReference type="InterPro" id="IPR038404">
    <property type="entry name" value="TRAP_DctP_sf"/>
</dbReference>
<keyword evidence="1 2" id="KW-0732">Signal</keyword>
<evidence type="ECO:0000256" key="1">
    <source>
        <dbReference type="ARBA" id="ARBA00022729"/>
    </source>
</evidence>
<dbReference type="Pfam" id="PF03480">
    <property type="entry name" value="DctP"/>
    <property type="match status" value="1"/>
</dbReference>
<dbReference type="Proteomes" id="UP001467690">
    <property type="component" value="Unassembled WGS sequence"/>
</dbReference>
<protein>
    <submittedName>
        <fullName evidence="3">C4-dicarboxylate TRAP transporter substrate-binding protein</fullName>
    </submittedName>
</protein>
<dbReference type="InterPro" id="IPR018389">
    <property type="entry name" value="DctP_fam"/>
</dbReference>
<feature type="chain" id="PRO_5046317977" evidence="2">
    <location>
        <begin position="21"/>
        <end position="321"/>
    </location>
</feature>
<organism evidence="3 4">
    <name type="scientific">Catenovulum sediminis</name>
    <dbReference type="NCBI Taxonomy" id="1740262"/>
    <lineage>
        <taxon>Bacteria</taxon>
        <taxon>Pseudomonadati</taxon>
        <taxon>Pseudomonadota</taxon>
        <taxon>Gammaproteobacteria</taxon>
        <taxon>Alteromonadales</taxon>
        <taxon>Alteromonadaceae</taxon>
        <taxon>Catenovulum</taxon>
    </lineage>
</organism>
<gene>
    <name evidence="3" type="ORF">ABS311_21050</name>
</gene>